<evidence type="ECO:0000256" key="4">
    <source>
        <dbReference type="ARBA" id="ARBA00006564"/>
    </source>
</evidence>
<keyword evidence="8 9" id="KW-0544">Nucleosome core</keyword>
<dbReference type="InterPro" id="IPR009072">
    <property type="entry name" value="Histone-fold"/>
</dbReference>
<protein>
    <recommendedName>
        <fullName evidence="9">Histone H4</fullName>
    </recommendedName>
</protein>
<name>A0A4T0FRW3_9BASI</name>
<dbReference type="InterPro" id="IPR001951">
    <property type="entry name" value="Histone_H4"/>
</dbReference>
<evidence type="ECO:0000256" key="5">
    <source>
        <dbReference type="ARBA" id="ARBA00022454"/>
    </source>
</evidence>
<dbReference type="GO" id="GO:0005634">
    <property type="term" value="C:nucleus"/>
    <property type="evidence" value="ECO:0007669"/>
    <property type="project" value="UniProtKB-SubCell"/>
</dbReference>
<dbReference type="EMBL" id="SPNW01000012">
    <property type="protein sequence ID" value="TIA91392.1"/>
    <property type="molecule type" value="Genomic_DNA"/>
</dbReference>
<evidence type="ECO:0000256" key="8">
    <source>
        <dbReference type="ARBA" id="ARBA00023269"/>
    </source>
</evidence>
<accession>A0A4T0FRW3</accession>
<dbReference type="PANTHER" id="PTHR10484">
    <property type="entry name" value="HISTONE H4"/>
    <property type="match status" value="1"/>
</dbReference>
<dbReference type="AlphaFoldDB" id="A0A4T0FRW3"/>
<dbReference type="Gene3D" id="1.10.20.10">
    <property type="entry name" value="Histone, subunit A"/>
    <property type="match status" value="1"/>
</dbReference>
<comment type="function">
    <text evidence="1 9">Core component of nucleosome. Nucleosomes wrap and compact DNA into chromatin, limiting DNA accessibility to the cellular machineries which require DNA as a template. Histones thereby play a central role in transcription regulation, DNA repair, DNA replication and chromosomal stability. DNA accessibility is regulated via a complex set of post-translational modifications of histones, also called histone code, and nucleosome remodeling.</text>
</comment>
<keyword evidence="6 9" id="KW-0238">DNA-binding</keyword>
<comment type="similarity">
    <text evidence="4 9">Belongs to the histone H4 family.</text>
</comment>
<dbReference type="Proteomes" id="UP000310189">
    <property type="component" value="Unassembled WGS sequence"/>
</dbReference>
<comment type="subunit">
    <text evidence="9">The nucleosome is a histone octamer containing two molecules each of H2A, H2B, H3 and H4 assembled in one H3-H4 heterotetramer and two H2A-H2B heterodimers. The octamer wraps approximately 147 bp of DNA.</text>
</comment>
<dbReference type="GO" id="GO:0003677">
    <property type="term" value="F:DNA binding"/>
    <property type="evidence" value="ECO:0007669"/>
    <property type="project" value="UniProtKB-KW"/>
</dbReference>
<evidence type="ECO:0000259" key="10">
    <source>
        <dbReference type="Pfam" id="PF15511"/>
    </source>
</evidence>
<comment type="caution">
    <text evidence="11">The sequence shown here is derived from an EMBL/GenBank/DDBJ whole genome shotgun (WGS) entry which is preliminary data.</text>
</comment>
<dbReference type="InterPro" id="IPR019809">
    <property type="entry name" value="Histone_H4_CS"/>
</dbReference>
<comment type="subcellular location">
    <subcellularLocation>
        <location evidence="3">Chromosome</location>
    </subcellularLocation>
    <subcellularLocation>
        <location evidence="2">Nucleus</location>
    </subcellularLocation>
</comment>
<sequence length="545" mass="61847">MSGRGKGGKGLGKGGAKRHRKILRDNIQGITKPAIRRLARRGGVKRISGLIYEETRGVLKVFLENVIRDSVTYTEHAKRKTVTALDVVYALKRQGRILYGFAFEYATFYIYFSTPAIHPASRLYPFLHGMPNAKPTLTIDLPNSHNVLQFKPLSYIQSRTIPDYTVQDVCELRGTLELFLPTVRRIKAIRVTLKNVEEVIIRGKSSRRIVLEETVTVNTHEELMERGVHIYEFNLRVDSRTPTYERHPCGGTLQYLEAIVEFNEMFSRSLTHRIPLLFVSHPMGDGVIPLDHTHQDYVDDLGPFEVSFKTQHLTVGGFILVEMYLPSPAPGLEVRAITVSLEQHTSVHDDGKLMETLPVDTHTLLSEQPKKDASCLIKVPENSAAIKSFHYAKLPTDDYCRPSTLDWSLARLRQQHFITFDLLYKKDKLRCATVKIPVILPQCLLSVDSVTLPTYGEAGYPVPTKRLWDQPLPRSYTNCSCGKDSLILKADAEGVHDLKKYKPRDEGIWIANLRVKEESISSRDSHEEVRAAKRVNEYRGIEESG</sequence>
<proteinExistence type="inferred from homology"/>
<dbReference type="GO" id="GO:0046982">
    <property type="term" value="F:protein heterodimerization activity"/>
    <property type="evidence" value="ECO:0007669"/>
    <property type="project" value="InterPro"/>
</dbReference>
<dbReference type="SMART" id="SM00417">
    <property type="entry name" value="H4"/>
    <property type="match status" value="1"/>
</dbReference>
<gene>
    <name evidence="11" type="ORF">E3P99_01119</name>
</gene>
<feature type="domain" description="CENP-T/Histone H4 histone fold" evidence="10">
    <location>
        <begin position="45"/>
        <end position="97"/>
    </location>
</feature>
<organism evidence="11 12">
    <name type="scientific">Wallemia hederae</name>
    <dbReference type="NCBI Taxonomy" id="1540922"/>
    <lineage>
        <taxon>Eukaryota</taxon>
        <taxon>Fungi</taxon>
        <taxon>Dikarya</taxon>
        <taxon>Basidiomycota</taxon>
        <taxon>Wallemiomycotina</taxon>
        <taxon>Wallemiomycetes</taxon>
        <taxon>Wallemiales</taxon>
        <taxon>Wallemiaceae</taxon>
        <taxon>Wallemia</taxon>
    </lineage>
</organism>
<evidence type="ECO:0000256" key="3">
    <source>
        <dbReference type="ARBA" id="ARBA00004286"/>
    </source>
</evidence>
<keyword evidence="5 9" id="KW-0158">Chromosome</keyword>
<evidence type="ECO:0000256" key="9">
    <source>
        <dbReference type="RuleBase" id="RU000528"/>
    </source>
</evidence>
<keyword evidence="12" id="KW-1185">Reference proteome</keyword>
<evidence type="ECO:0000313" key="11">
    <source>
        <dbReference type="EMBL" id="TIA91392.1"/>
    </source>
</evidence>
<dbReference type="OrthoDB" id="3345971at2759"/>
<dbReference type="InterPro" id="IPR035425">
    <property type="entry name" value="CENP-T/H4_C"/>
</dbReference>
<dbReference type="GO" id="GO:0000786">
    <property type="term" value="C:nucleosome"/>
    <property type="evidence" value="ECO:0007669"/>
    <property type="project" value="UniProtKB-KW"/>
</dbReference>
<reference evidence="11 12" key="1">
    <citation type="submission" date="2019-03" db="EMBL/GenBank/DDBJ databases">
        <title>Sequencing 23 genomes of Wallemia ichthyophaga.</title>
        <authorList>
            <person name="Gostincar C."/>
        </authorList>
    </citation>
    <scope>NUCLEOTIDE SEQUENCE [LARGE SCALE GENOMIC DNA]</scope>
    <source>
        <strain evidence="11 12">EXF-5753</strain>
    </source>
</reference>
<dbReference type="PROSITE" id="PS00047">
    <property type="entry name" value="HISTONE_H4"/>
    <property type="match status" value="1"/>
</dbReference>
<dbReference type="SUPFAM" id="SSF47113">
    <property type="entry name" value="Histone-fold"/>
    <property type="match status" value="1"/>
</dbReference>
<evidence type="ECO:0000256" key="6">
    <source>
        <dbReference type="ARBA" id="ARBA00023125"/>
    </source>
</evidence>
<keyword evidence="7 9" id="KW-0539">Nucleus</keyword>
<evidence type="ECO:0000313" key="12">
    <source>
        <dbReference type="Proteomes" id="UP000310189"/>
    </source>
</evidence>
<dbReference type="GO" id="GO:0030527">
    <property type="term" value="F:structural constituent of chromatin"/>
    <property type="evidence" value="ECO:0007669"/>
    <property type="project" value="InterPro"/>
</dbReference>
<dbReference type="FunFam" id="1.10.20.10:FF:000002">
    <property type="entry name" value="Histone H4"/>
    <property type="match status" value="1"/>
</dbReference>
<dbReference type="CDD" id="cd22912">
    <property type="entry name" value="HFD_H4"/>
    <property type="match status" value="1"/>
</dbReference>
<dbReference type="PRINTS" id="PR00623">
    <property type="entry name" value="HISTONEH4"/>
</dbReference>
<evidence type="ECO:0000256" key="7">
    <source>
        <dbReference type="ARBA" id="ARBA00023242"/>
    </source>
</evidence>
<evidence type="ECO:0000256" key="1">
    <source>
        <dbReference type="ARBA" id="ARBA00002001"/>
    </source>
</evidence>
<evidence type="ECO:0000256" key="2">
    <source>
        <dbReference type="ARBA" id="ARBA00004123"/>
    </source>
</evidence>
<dbReference type="Pfam" id="PF15511">
    <property type="entry name" value="CENP-T_C"/>
    <property type="match status" value="1"/>
</dbReference>